<name>A0A6I6GXW0_9BACT</name>
<evidence type="ECO:0000259" key="3">
    <source>
        <dbReference type="PROSITE" id="PS51186"/>
    </source>
</evidence>
<dbReference type="PANTHER" id="PTHR43877:SF2">
    <property type="entry name" value="AMINOALKYLPHOSPHONATE N-ACETYLTRANSFERASE-RELATED"/>
    <property type="match status" value="1"/>
</dbReference>
<accession>A0A6I6GXW0</accession>
<reference evidence="4 5" key="1">
    <citation type="submission" date="2019-11" db="EMBL/GenBank/DDBJ databases">
        <authorList>
            <person name="Im W.T."/>
        </authorList>
    </citation>
    <scope>NUCLEOTIDE SEQUENCE [LARGE SCALE GENOMIC DNA]</scope>
    <source>
        <strain evidence="4 5">SB-02</strain>
    </source>
</reference>
<keyword evidence="1 4" id="KW-0808">Transferase</keyword>
<dbReference type="Gene3D" id="3.40.630.30">
    <property type="match status" value="1"/>
</dbReference>
<dbReference type="RefSeq" id="WP_157477122.1">
    <property type="nucleotide sequence ID" value="NZ_CP046566.1"/>
</dbReference>
<evidence type="ECO:0000313" key="5">
    <source>
        <dbReference type="Proteomes" id="UP000426027"/>
    </source>
</evidence>
<dbReference type="GO" id="GO:0016747">
    <property type="term" value="F:acyltransferase activity, transferring groups other than amino-acyl groups"/>
    <property type="evidence" value="ECO:0007669"/>
    <property type="project" value="InterPro"/>
</dbReference>
<sequence length="143" mass="16532">MALMQIEHGSAQYEQMVKLREEVLRRPLGLSFTPEQLAEEKDDILICAFDDGRILGCCILTQLDHDTVKLRQMAVNSRLQHKGIGFSIMQFAENLARDRGYRKLTMHARDTALGFYQKLGYKIVGEPFEEVTVPHHKMEKQLR</sequence>
<dbReference type="Pfam" id="PF13673">
    <property type="entry name" value="Acetyltransf_10"/>
    <property type="match status" value="1"/>
</dbReference>
<dbReference type="Proteomes" id="UP000426027">
    <property type="component" value="Chromosome"/>
</dbReference>
<organism evidence="4 5">
    <name type="scientific">Phnomibacter ginsenosidimutans</name>
    <dbReference type="NCBI Taxonomy" id="2676868"/>
    <lineage>
        <taxon>Bacteria</taxon>
        <taxon>Pseudomonadati</taxon>
        <taxon>Bacteroidota</taxon>
        <taxon>Chitinophagia</taxon>
        <taxon>Chitinophagales</taxon>
        <taxon>Chitinophagaceae</taxon>
        <taxon>Phnomibacter</taxon>
    </lineage>
</organism>
<keyword evidence="5" id="KW-1185">Reference proteome</keyword>
<dbReference type="EMBL" id="CP046566">
    <property type="protein sequence ID" value="QGW27391.1"/>
    <property type="molecule type" value="Genomic_DNA"/>
</dbReference>
<evidence type="ECO:0000313" key="4">
    <source>
        <dbReference type="EMBL" id="QGW27391.1"/>
    </source>
</evidence>
<protein>
    <submittedName>
        <fullName evidence="4">GNAT family N-acetyltransferase</fullName>
    </submittedName>
</protein>
<dbReference type="InterPro" id="IPR016181">
    <property type="entry name" value="Acyl_CoA_acyltransferase"/>
</dbReference>
<keyword evidence="2" id="KW-0012">Acyltransferase</keyword>
<evidence type="ECO:0000256" key="2">
    <source>
        <dbReference type="ARBA" id="ARBA00023315"/>
    </source>
</evidence>
<evidence type="ECO:0000256" key="1">
    <source>
        <dbReference type="ARBA" id="ARBA00022679"/>
    </source>
</evidence>
<dbReference type="PANTHER" id="PTHR43877">
    <property type="entry name" value="AMINOALKYLPHOSPHONATE N-ACETYLTRANSFERASE-RELATED-RELATED"/>
    <property type="match status" value="1"/>
</dbReference>
<dbReference type="KEGG" id="fls:GLV81_04125"/>
<feature type="domain" description="N-acetyltransferase" evidence="3">
    <location>
        <begin position="1"/>
        <end position="143"/>
    </location>
</feature>
<gene>
    <name evidence="4" type="ORF">GLV81_04125</name>
</gene>
<dbReference type="CDD" id="cd04301">
    <property type="entry name" value="NAT_SF"/>
    <property type="match status" value="1"/>
</dbReference>
<dbReference type="InterPro" id="IPR000182">
    <property type="entry name" value="GNAT_dom"/>
</dbReference>
<dbReference type="AlphaFoldDB" id="A0A6I6GXW0"/>
<dbReference type="PROSITE" id="PS51186">
    <property type="entry name" value="GNAT"/>
    <property type="match status" value="1"/>
</dbReference>
<proteinExistence type="predicted"/>
<dbReference type="SUPFAM" id="SSF55729">
    <property type="entry name" value="Acyl-CoA N-acyltransferases (Nat)"/>
    <property type="match status" value="1"/>
</dbReference>
<dbReference type="InterPro" id="IPR050832">
    <property type="entry name" value="Bact_Acetyltransf"/>
</dbReference>